<dbReference type="CDD" id="cd05403">
    <property type="entry name" value="NT_KNTase_like"/>
    <property type="match status" value="1"/>
</dbReference>
<evidence type="ECO:0000259" key="5">
    <source>
        <dbReference type="Pfam" id="PF01909"/>
    </source>
</evidence>
<dbReference type="Proteomes" id="UP001349262">
    <property type="component" value="Unassembled WGS sequence"/>
</dbReference>
<dbReference type="EC" id="2.7.7.47" evidence="2"/>
<dbReference type="InterPro" id="IPR025184">
    <property type="entry name" value="AadA_C"/>
</dbReference>
<protein>
    <recommendedName>
        <fullName evidence="3">Aminoglycoside (3'') (9) adenylyltransferase</fullName>
        <ecNumber evidence="2">2.7.7.47</ecNumber>
    </recommendedName>
</protein>
<name>A0ABU7TEZ8_9HYPH</name>
<comment type="caution">
    <text evidence="7">The sequence shown here is derived from an EMBL/GenBank/DDBJ whole genome shotgun (WGS) entry which is preliminary data.</text>
</comment>
<evidence type="ECO:0000259" key="6">
    <source>
        <dbReference type="Pfam" id="PF13427"/>
    </source>
</evidence>
<evidence type="ECO:0000313" key="8">
    <source>
        <dbReference type="Proteomes" id="UP001349262"/>
    </source>
</evidence>
<dbReference type="Pfam" id="PF13427">
    <property type="entry name" value="AadA_C"/>
    <property type="match status" value="1"/>
</dbReference>
<evidence type="ECO:0000256" key="4">
    <source>
        <dbReference type="ARBA" id="ARBA00048566"/>
    </source>
</evidence>
<organism evidence="7 8">
    <name type="scientific">Methylobacterium radiotolerans</name>
    <dbReference type="NCBI Taxonomy" id="31998"/>
    <lineage>
        <taxon>Bacteria</taxon>
        <taxon>Pseudomonadati</taxon>
        <taxon>Pseudomonadota</taxon>
        <taxon>Alphaproteobacteria</taxon>
        <taxon>Hyphomicrobiales</taxon>
        <taxon>Methylobacteriaceae</taxon>
        <taxon>Methylobacterium</taxon>
    </lineage>
</organism>
<sequence length="279" mass="29695">MSRRAPLRIDVARVIDRYLGLMAHEGAPRLRGLYLVGSVALGDYRPGASDIDFVALLDAPPMPEETDALARVHAALASHGAPAFDGFYIRAEALRRPPERGAAVPFSLEGRFRSGEICREVSPVVWRCLARSGRPILGPAPAALGIADDDEALRADGLANLDGYWRRWIAECEAALARKTEGEACAADALAWGVLGVARVACTLATGQIVSKSGGGRFALDLLPEARHPVVREALAAHRGETERVPQATIRAGLDTMRFLIDTAHGSAPGAQAPTSPDR</sequence>
<dbReference type="Pfam" id="PF01909">
    <property type="entry name" value="NTP_transf_2"/>
    <property type="match status" value="1"/>
</dbReference>
<evidence type="ECO:0000313" key="7">
    <source>
        <dbReference type="EMBL" id="MEE7459093.1"/>
    </source>
</evidence>
<gene>
    <name evidence="7" type="ORF">MRSR164_20585</name>
</gene>
<dbReference type="SUPFAM" id="SSF81301">
    <property type="entry name" value="Nucleotidyltransferase"/>
    <property type="match status" value="1"/>
</dbReference>
<feature type="domain" description="Adenylyltransferase AadA C-terminal" evidence="6">
    <location>
        <begin position="193"/>
        <end position="244"/>
    </location>
</feature>
<evidence type="ECO:0000256" key="3">
    <source>
        <dbReference type="ARBA" id="ARBA00035252"/>
    </source>
</evidence>
<reference evidence="7 8" key="1">
    <citation type="journal article" date="2012" name="Genet. Mol. Biol.">
        <title>Analysis of 16S rRNA and mxaF genes revealing insights into Methylobacterium niche-specific plant association.</title>
        <authorList>
            <person name="Dourado M.N."/>
            <person name="Andreote F.D."/>
            <person name="Dini-Andreote F."/>
            <person name="Conti R."/>
            <person name="Araujo J.M."/>
            <person name="Araujo W.L."/>
        </authorList>
    </citation>
    <scope>NUCLEOTIDE SEQUENCE [LARGE SCALE GENOMIC DNA]</scope>
    <source>
        <strain evidence="7 8">SR1.6/4</strain>
    </source>
</reference>
<proteinExistence type="predicted"/>
<feature type="domain" description="Polymerase nucleotidyl transferase" evidence="5">
    <location>
        <begin position="32"/>
        <end position="65"/>
    </location>
</feature>
<evidence type="ECO:0000256" key="1">
    <source>
        <dbReference type="ARBA" id="ARBA00022679"/>
    </source>
</evidence>
<keyword evidence="1" id="KW-0808">Transferase</keyword>
<accession>A0ABU7TEZ8</accession>
<dbReference type="InterPro" id="IPR002934">
    <property type="entry name" value="Polymerase_NTP_transf_dom"/>
</dbReference>
<evidence type="ECO:0000256" key="2">
    <source>
        <dbReference type="ARBA" id="ARBA00035126"/>
    </source>
</evidence>
<dbReference type="EMBL" id="MLBY01000005">
    <property type="protein sequence ID" value="MEE7459093.1"/>
    <property type="molecule type" value="Genomic_DNA"/>
</dbReference>
<keyword evidence="8" id="KW-1185">Reference proteome</keyword>
<comment type="catalytic activity">
    <reaction evidence="4">
        <text>streptomycin + ATP = 3''-O-adenylylstreptomycin + diphosphate</text>
        <dbReference type="Rhea" id="RHEA:20245"/>
        <dbReference type="ChEBI" id="CHEBI:30616"/>
        <dbReference type="ChEBI" id="CHEBI:33019"/>
        <dbReference type="ChEBI" id="CHEBI:58007"/>
        <dbReference type="ChEBI" id="CHEBI:58605"/>
        <dbReference type="EC" id="2.7.7.47"/>
    </reaction>
</comment>
<dbReference type="InterPro" id="IPR043519">
    <property type="entry name" value="NT_sf"/>
</dbReference>